<keyword evidence="4" id="KW-1185">Reference proteome</keyword>
<dbReference type="InterPro" id="IPR003646">
    <property type="entry name" value="SH3-like_bac-type"/>
</dbReference>
<feature type="compositionally biased region" description="Pro residues" evidence="1">
    <location>
        <begin position="1"/>
        <end position="33"/>
    </location>
</feature>
<feature type="domain" description="SH3b" evidence="2">
    <location>
        <begin position="44"/>
        <end position="94"/>
    </location>
</feature>
<organism evidence="3 4">
    <name type="scientific">Dankookia rubra</name>
    <dbReference type="NCBI Taxonomy" id="1442381"/>
    <lineage>
        <taxon>Bacteria</taxon>
        <taxon>Pseudomonadati</taxon>
        <taxon>Pseudomonadota</taxon>
        <taxon>Alphaproteobacteria</taxon>
        <taxon>Acetobacterales</taxon>
        <taxon>Roseomonadaceae</taxon>
        <taxon>Dankookia</taxon>
    </lineage>
</organism>
<dbReference type="OrthoDB" id="7284307at2"/>
<evidence type="ECO:0000313" key="4">
    <source>
        <dbReference type="Proteomes" id="UP000295096"/>
    </source>
</evidence>
<dbReference type="Proteomes" id="UP000295096">
    <property type="component" value="Unassembled WGS sequence"/>
</dbReference>
<feature type="region of interest" description="Disordered" evidence="1">
    <location>
        <begin position="1"/>
        <end position="36"/>
    </location>
</feature>
<gene>
    <name evidence="3" type="ORF">E2C06_31385</name>
</gene>
<evidence type="ECO:0000259" key="2">
    <source>
        <dbReference type="Pfam" id="PF08239"/>
    </source>
</evidence>
<evidence type="ECO:0000313" key="3">
    <source>
        <dbReference type="EMBL" id="TDH58676.1"/>
    </source>
</evidence>
<dbReference type="AlphaFoldDB" id="A0A4R5Q7J0"/>
<protein>
    <submittedName>
        <fullName evidence="3">SH3 domain-containing protein</fullName>
    </submittedName>
</protein>
<comment type="caution">
    <text evidence="3">The sequence shown here is derived from an EMBL/GenBank/DDBJ whole genome shotgun (WGS) entry which is preliminary data.</text>
</comment>
<name>A0A4R5Q7J0_9PROT</name>
<evidence type="ECO:0000256" key="1">
    <source>
        <dbReference type="SAM" id="MobiDB-lite"/>
    </source>
</evidence>
<dbReference type="Pfam" id="PF08239">
    <property type="entry name" value="SH3_3"/>
    <property type="match status" value="1"/>
</dbReference>
<proteinExistence type="predicted"/>
<accession>A0A4R5Q7J0</accession>
<sequence>PRPAEPAPASPAPPARALPPLPTAAAIPPPPAAEQPARLTVRAAANIRAQPNNKATIIRTAPQGEVLREFSRSYDDWVEVGDTRPQGWMFGKYLVPVKP</sequence>
<feature type="non-terminal residue" evidence="3">
    <location>
        <position position="1"/>
    </location>
</feature>
<dbReference type="EMBL" id="SMSJ01000103">
    <property type="protein sequence ID" value="TDH58676.1"/>
    <property type="molecule type" value="Genomic_DNA"/>
</dbReference>
<dbReference type="Gene3D" id="2.30.30.40">
    <property type="entry name" value="SH3 Domains"/>
    <property type="match status" value="1"/>
</dbReference>
<reference evidence="3 4" key="1">
    <citation type="journal article" date="2016" name="J. Microbiol.">
        <title>Dankookia rubra gen. nov., sp. nov., an alphaproteobacterium isolated from sediment of a shallow stream.</title>
        <authorList>
            <person name="Kim W.H."/>
            <person name="Kim D.H."/>
            <person name="Kang K."/>
            <person name="Ahn T.Y."/>
        </authorList>
    </citation>
    <scope>NUCLEOTIDE SEQUENCE [LARGE SCALE GENOMIC DNA]</scope>
    <source>
        <strain evidence="3 4">JCM30602</strain>
    </source>
</reference>
<dbReference type="RefSeq" id="WP_133292513.1">
    <property type="nucleotide sequence ID" value="NZ_SMSJ01000103.1"/>
</dbReference>